<protein>
    <submittedName>
        <fullName evidence="1">Uncharacterized protein</fullName>
    </submittedName>
</protein>
<dbReference type="InParanoid" id="Q7UDZ3"/>
<reference evidence="1 2" key="1">
    <citation type="journal article" date="2003" name="Proc. Natl. Acad. Sci. U.S.A.">
        <title>Complete genome sequence of the marine planctomycete Pirellula sp. strain 1.</title>
        <authorList>
            <person name="Gloeckner F.O."/>
            <person name="Kube M."/>
            <person name="Bauer M."/>
            <person name="Teeling H."/>
            <person name="Lombardot T."/>
            <person name="Ludwig W."/>
            <person name="Gade D."/>
            <person name="Beck A."/>
            <person name="Borzym K."/>
            <person name="Heitmann K."/>
            <person name="Rabus R."/>
            <person name="Schlesner H."/>
            <person name="Amann R."/>
            <person name="Reinhardt R."/>
        </authorList>
    </citation>
    <scope>NUCLEOTIDE SEQUENCE [LARGE SCALE GENOMIC DNA]</scope>
    <source>
        <strain evidence="2">DSM 10527 / NCIMB 13988 / SH1</strain>
    </source>
</reference>
<proteinExistence type="predicted"/>
<dbReference type="AlphaFoldDB" id="Q7UDZ3"/>
<dbReference type="EnsemblBacteria" id="CAD79262">
    <property type="protein sequence ID" value="CAD79262"/>
    <property type="gene ID" value="RB11681"/>
</dbReference>
<dbReference type="PATRIC" id="fig|243090.15.peg.5659"/>
<evidence type="ECO:0000313" key="2">
    <source>
        <dbReference type="Proteomes" id="UP000001025"/>
    </source>
</evidence>
<keyword evidence="2" id="KW-1185">Reference proteome</keyword>
<organism evidence="1 2">
    <name type="scientific">Rhodopirellula baltica (strain DSM 10527 / NCIMB 13988 / SH1)</name>
    <dbReference type="NCBI Taxonomy" id="243090"/>
    <lineage>
        <taxon>Bacteria</taxon>
        <taxon>Pseudomonadati</taxon>
        <taxon>Planctomycetota</taxon>
        <taxon>Planctomycetia</taxon>
        <taxon>Pirellulales</taxon>
        <taxon>Pirellulaceae</taxon>
        <taxon>Rhodopirellula</taxon>
    </lineage>
</organism>
<gene>
    <name evidence="1" type="ordered locus">RB11681</name>
</gene>
<dbReference type="HOGENOM" id="CLU_2957631_0_0_0"/>
<sequence length="59" mass="6697">MFFGGWFTLGTNVRQNRCRCRNSRCSVRPTWPAQQRLTFDPSVGRTAASAEFRQSVGTV</sequence>
<evidence type="ECO:0000313" key="1">
    <source>
        <dbReference type="EMBL" id="CAD79262.1"/>
    </source>
</evidence>
<dbReference type="Proteomes" id="UP000001025">
    <property type="component" value="Chromosome"/>
</dbReference>
<name>Q7UDZ3_RHOBA</name>
<dbReference type="KEGG" id="rba:RB11681"/>
<dbReference type="EMBL" id="BX294153">
    <property type="protein sequence ID" value="CAD79262.1"/>
    <property type="molecule type" value="Genomic_DNA"/>
</dbReference>
<accession>Q7UDZ3</accession>